<protein>
    <recommendedName>
        <fullName evidence="5">Homoserine O-acetyltransferase</fullName>
        <shortName evidence="5">HAT</shortName>
        <ecNumber evidence="5">2.3.1.31</ecNumber>
    </recommendedName>
    <alternativeName>
        <fullName evidence="5">Homoserine transacetylase</fullName>
        <shortName evidence="5">HTA</shortName>
    </alternativeName>
</protein>
<evidence type="ECO:0000256" key="6">
    <source>
        <dbReference type="PIRSR" id="PIRSR000450-1"/>
    </source>
</evidence>
<feature type="active site" description="Acyl-thioester intermediate" evidence="5 6">
    <location>
        <position position="142"/>
    </location>
</feature>
<dbReference type="PANTHER" id="PTHR20919:SF0">
    <property type="entry name" value="HOMOSERINE O-SUCCINYLTRANSFERASE"/>
    <property type="match status" value="1"/>
</dbReference>
<evidence type="ECO:0000313" key="8">
    <source>
        <dbReference type="EMBL" id="ERK04671.1"/>
    </source>
</evidence>
<dbReference type="RefSeq" id="WP_021329812.1">
    <property type="nucleotide sequence ID" value="NZ_AUZJ01000014.1"/>
</dbReference>
<dbReference type="GO" id="GO:0004414">
    <property type="term" value="F:homoserine O-acetyltransferase activity"/>
    <property type="evidence" value="ECO:0007669"/>
    <property type="project" value="UniProtKB-EC"/>
</dbReference>
<dbReference type="PATRIC" id="fig|1125725.3.peg.711"/>
<dbReference type="EMBL" id="AUZJ01000014">
    <property type="protein sequence ID" value="ERF61268.1"/>
    <property type="molecule type" value="Genomic_DNA"/>
</dbReference>
<comment type="function">
    <text evidence="5">Transfers an acetyl group from acetyl-CoA to L-homoserine, forming acetyl-L-homoserine.</text>
</comment>
<dbReference type="NCBIfam" id="TIGR01001">
    <property type="entry name" value="metA"/>
    <property type="match status" value="1"/>
</dbReference>
<comment type="subcellular location">
    <subcellularLocation>
        <location evidence="5">Cytoplasm</location>
    </subcellularLocation>
</comment>
<comment type="catalytic activity">
    <reaction evidence="5">
        <text>L-homoserine + acetyl-CoA = O-acetyl-L-homoserine + CoA</text>
        <dbReference type="Rhea" id="RHEA:13701"/>
        <dbReference type="ChEBI" id="CHEBI:57287"/>
        <dbReference type="ChEBI" id="CHEBI:57288"/>
        <dbReference type="ChEBI" id="CHEBI:57476"/>
        <dbReference type="ChEBI" id="CHEBI:57716"/>
        <dbReference type="EC" id="2.3.1.31"/>
    </reaction>
</comment>
<dbReference type="GO" id="GO:0005737">
    <property type="term" value="C:cytoplasm"/>
    <property type="evidence" value="ECO:0007669"/>
    <property type="project" value="UniProtKB-SubCell"/>
</dbReference>
<feature type="active site" description="Proton acceptor" evidence="5">
    <location>
        <position position="235"/>
    </location>
</feature>
<feature type="site" description="Important for substrate specificity" evidence="5">
    <location>
        <position position="192"/>
    </location>
</feature>
<keyword evidence="4 5" id="KW-0012">Acyltransferase</keyword>
<dbReference type="AlphaFoldDB" id="U2LK97"/>
<feature type="binding site" evidence="5">
    <location>
        <position position="163"/>
    </location>
    <ligand>
        <name>substrate</name>
    </ligand>
</feature>
<dbReference type="eggNOG" id="COG1897">
    <property type="taxonomic scope" value="Bacteria"/>
</dbReference>
<evidence type="ECO:0000256" key="1">
    <source>
        <dbReference type="ARBA" id="ARBA00022490"/>
    </source>
</evidence>
<keyword evidence="2 5" id="KW-0028">Amino-acid biosynthesis</keyword>
<reference evidence="9 10" key="1">
    <citation type="submission" date="2013-08" db="EMBL/GenBank/DDBJ databases">
        <authorList>
            <person name="Durkin A.S."/>
            <person name="Haft D.R."/>
            <person name="McCorrison J."/>
            <person name="Torralba M."/>
            <person name="Gillis M."/>
            <person name="Haft D.H."/>
            <person name="Methe B."/>
            <person name="Sutton G."/>
            <person name="Nelson K.E."/>
        </authorList>
    </citation>
    <scope>NUCLEOTIDE SEQUENCE [LARGE SCALE GENOMIC DNA]</scope>
    <source>
        <strain evidence="8 10">ATCC 35536</strain>
        <strain evidence="7 9">VPI DR56BR1116</strain>
    </source>
</reference>
<dbReference type="SUPFAM" id="SSF52317">
    <property type="entry name" value="Class I glutamine amidotransferase-like"/>
    <property type="match status" value="1"/>
</dbReference>
<evidence type="ECO:0000256" key="5">
    <source>
        <dbReference type="HAMAP-Rule" id="MF_00295"/>
    </source>
</evidence>
<dbReference type="PIRSF" id="PIRSF000450">
    <property type="entry name" value="H_ser_succinyltr"/>
    <property type="match status" value="1"/>
</dbReference>
<dbReference type="HAMAP" id="MF_00295">
    <property type="entry name" value="MetA_acyltransf"/>
    <property type="match status" value="1"/>
</dbReference>
<dbReference type="InterPro" id="IPR029062">
    <property type="entry name" value="Class_I_gatase-like"/>
</dbReference>
<keyword evidence="5" id="KW-0486">Methionine biosynthesis</keyword>
<feature type="binding site" evidence="5">
    <location>
        <position position="249"/>
    </location>
    <ligand>
        <name>substrate</name>
    </ligand>
</feature>
<dbReference type="EC" id="2.3.1.31" evidence="5"/>
<evidence type="ECO:0000313" key="9">
    <source>
        <dbReference type="Proteomes" id="UP000016412"/>
    </source>
</evidence>
<dbReference type="Proteomes" id="UP000016412">
    <property type="component" value="Unassembled WGS sequence"/>
</dbReference>
<keyword evidence="3 5" id="KW-0808">Transferase</keyword>
<dbReference type="InterPro" id="IPR005697">
    <property type="entry name" value="HST_MetA"/>
</dbReference>
<feature type="active site" evidence="5">
    <location>
        <position position="237"/>
    </location>
</feature>
<dbReference type="InterPro" id="IPR033752">
    <property type="entry name" value="MetA_family"/>
</dbReference>
<dbReference type="STRING" id="1125725.HMPREF1325_1898"/>
<name>U2LK97_TRESO</name>
<dbReference type="GO" id="GO:0019281">
    <property type="term" value="P:L-methionine biosynthetic process from homoserine via O-succinyl-L-homoserine and cystathionine"/>
    <property type="evidence" value="ECO:0007669"/>
    <property type="project" value="InterPro"/>
</dbReference>
<comment type="caution">
    <text evidence="7">The sequence shown here is derived from an EMBL/GenBank/DDBJ whole genome shotgun (WGS) entry which is preliminary data.</text>
</comment>
<accession>U2LK97</accession>
<dbReference type="GO" id="GO:0008899">
    <property type="term" value="F:homoserine O-succinyltransferase activity"/>
    <property type="evidence" value="ECO:0007669"/>
    <property type="project" value="UniProtKB-UniRule"/>
</dbReference>
<keyword evidence="10" id="KW-1185">Reference proteome</keyword>
<dbReference type="CDD" id="cd03131">
    <property type="entry name" value="GATase1_HTS"/>
    <property type="match status" value="1"/>
</dbReference>
<organism evidence="7 9">
    <name type="scientific">Treponema socranskii subsp. socranskii VPI DR56BR1116 = ATCC 35536</name>
    <dbReference type="NCBI Taxonomy" id="1125725"/>
    <lineage>
        <taxon>Bacteria</taxon>
        <taxon>Pseudomonadati</taxon>
        <taxon>Spirochaetota</taxon>
        <taxon>Spirochaetia</taxon>
        <taxon>Spirochaetales</taxon>
        <taxon>Treponemataceae</taxon>
        <taxon>Treponema</taxon>
    </lineage>
</organism>
<comment type="similarity">
    <text evidence="5">Belongs to the MetA family.</text>
</comment>
<sequence>MPIKIQSDLPARSILERENVFVMTDTRAKAQDIRPLKIAIVNLMPVKEITETQLLRVLANTPLQVEISLVRMENHVSRHTSRYYLEKFYITTSALLNHKFDGMIITGAPVEQLPFEQVDYWDELCAIMDYAKTNVFSTLYVCWGAFAGLYHLYGIDKHPLDKKMFGVFMNTRLTNADPLLRGFDDSFPIPQSRHTTIRAEDIASCKALVALASSREAGTTLIKSKDNREIFMTGHLEYDTDTLAEEYVRDKKKNLPIAIPEHYFPGDDPGEKPSSTWRSTAHLFYSNWLNYYVYQETPFNFVTSCKRCVL</sequence>
<gene>
    <name evidence="7" type="primary">metA</name>
    <name evidence="5" type="synonym">metAA</name>
    <name evidence="8" type="ORF">HMPREF0860_1276</name>
    <name evidence="7" type="ORF">HMPREF1325_1898</name>
</gene>
<comment type="caution">
    <text evidence="5">Lacks conserved residue(s) required for the propagation of feature annotation.</text>
</comment>
<dbReference type="Pfam" id="PF04204">
    <property type="entry name" value="HTS"/>
    <property type="match status" value="1"/>
</dbReference>
<dbReference type="Proteomes" id="UP000016646">
    <property type="component" value="Unassembled WGS sequence"/>
</dbReference>
<dbReference type="Gene3D" id="3.40.50.880">
    <property type="match status" value="1"/>
</dbReference>
<comment type="pathway">
    <text evidence="5">Amino-acid biosynthesis; L-methionine biosynthesis via de novo pathway; O-acetyl-L-homoserine from L-homoserine: step 1/1.</text>
</comment>
<evidence type="ECO:0000256" key="3">
    <source>
        <dbReference type="ARBA" id="ARBA00022679"/>
    </source>
</evidence>
<dbReference type="EMBL" id="AVQI01000016">
    <property type="protein sequence ID" value="ERK04671.1"/>
    <property type="molecule type" value="Genomic_DNA"/>
</dbReference>
<dbReference type="OrthoDB" id="9772423at2"/>
<evidence type="ECO:0000313" key="10">
    <source>
        <dbReference type="Proteomes" id="UP000016646"/>
    </source>
</evidence>
<evidence type="ECO:0000313" key="7">
    <source>
        <dbReference type="EMBL" id="ERF61268.1"/>
    </source>
</evidence>
<evidence type="ECO:0000256" key="2">
    <source>
        <dbReference type="ARBA" id="ARBA00022605"/>
    </source>
</evidence>
<feature type="binding site" evidence="5">
    <location>
        <position position="192"/>
    </location>
    <ligand>
        <name>substrate</name>
    </ligand>
</feature>
<feature type="site" description="Important for acyl-CoA specificity" evidence="5">
    <location>
        <position position="111"/>
    </location>
</feature>
<dbReference type="UniPathway" id="UPA00051">
    <property type="reaction ID" value="UER00074"/>
</dbReference>
<dbReference type="PANTHER" id="PTHR20919">
    <property type="entry name" value="HOMOSERINE O-SUCCINYLTRANSFERASE"/>
    <property type="match status" value="1"/>
</dbReference>
<proteinExistence type="inferred from homology"/>
<evidence type="ECO:0000256" key="4">
    <source>
        <dbReference type="ARBA" id="ARBA00023315"/>
    </source>
</evidence>
<keyword evidence="1 5" id="KW-0963">Cytoplasm</keyword>